<dbReference type="PANTHER" id="PTHR12197:SF251">
    <property type="entry name" value="EG:BACR7C10.4 PROTEIN"/>
    <property type="match status" value="1"/>
</dbReference>
<organism evidence="2">
    <name type="scientific">Arcella intermedia</name>
    <dbReference type="NCBI Taxonomy" id="1963864"/>
    <lineage>
        <taxon>Eukaryota</taxon>
        <taxon>Amoebozoa</taxon>
        <taxon>Tubulinea</taxon>
        <taxon>Elardia</taxon>
        <taxon>Arcellinida</taxon>
        <taxon>Sphaerothecina</taxon>
        <taxon>Arcellidae</taxon>
        <taxon>Arcella</taxon>
    </lineage>
</organism>
<dbReference type="InterPro" id="IPR046341">
    <property type="entry name" value="SET_dom_sf"/>
</dbReference>
<dbReference type="Gene3D" id="2.170.270.10">
    <property type="entry name" value="SET domain"/>
    <property type="match status" value="1"/>
</dbReference>
<dbReference type="InterPro" id="IPR050869">
    <property type="entry name" value="H3K4_H4K5_MeTrfase"/>
</dbReference>
<dbReference type="EMBL" id="GIBP01003256">
    <property type="protein sequence ID" value="NDV32225.1"/>
    <property type="molecule type" value="Transcribed_RNA"/>
</dbReference>
<dbReference type="InterPro" id="IPR001214">
    <property type="entry name" value="SET_dom"/>
</dbReference>
<dbReference type="SUPFAM" id="SSF48452">
    <property type="entry name" value="TPR-like"/>
    <property type="match status" value="1"/>
</dbReference>
<proteinExistence type="predicted"/>
<dbReference type="PANTHER" id="PTHR12197">
    <property type="entry name" value="HISTONE-LYSINE N-METHYLTRANSFERASE SMYD"/>
    <property type="match status" value="1"/>
</dbReference>
<dbReference type="AlphaFoldDB" id="A0A6B2L5J7"/>
<protein>
    <recommendedName>
        <fullName evidence="1">SET domain-containing protein</fullName>
    </recommendedName>
</protein>
<evidence type="ECO:0000259" key="1">
    <source>
        <dbReference type="PROSITE" id="PS50280"/>
    </source>
</evidence>
<dbReference type="SUPFAM" id="SSF82199">
    <property type="entry name" value="SET domain"/>
    <property type="match status" value="1"/>
</dbReference>
<dbReference type="GO" id="GO:0005634">
    <property type="term" value="C:nucleus"/>
    <property type="evidence" value="ECO:0007669"/>
    <property type="project" value="TreeGrafter"/>
</dbReference>
<name>A0A6B2L5J7_9EUKA</name>
<accession>A0A6B2L5J7</accession>
<dbReference type="PROSITE" id="PS50280">
    <property type="entry name" value="SET"/>
    <property type="match status" value="1"/>
</dbReference>
<dbReference type="Pfam" id="PF00856">
    <property type="entry name" value="SET"/>
    <property type="match status" value="1"/>
</dbReference>
<reference evidence="2" key="1">
    <citation type="journal article" date="2020" name="J. Eukaryot. Microbiol.">
        <title>De novo Sequencing, Assembly and Annotation of the Transcriptome for the Free-Living Testate Amoeba Arcella intermedia.</title>
        <authorList>
            <person name="Ribeiro G.M."/>
            <person name="Porfirio-Sousa A.L."/>
            <person name="Maurer-Alcala X.X."/>
            <person name="Katz L.A."/>
            <person name="Lahr D.J.G."/>
        </authorList>
    </citation>
    <scope>NUCLEOTIDE SEQUENCE</scope>
</reference>
<sequence>MLLARLLIRFQQDVGSVEEVGLLCAHESAVSPEQLSEMQVMAGLAKSLLPPALSEAYTIQQLVHYLCIFKCNNYNICNEDMVSIGIGLYPAASVFNHSCRPNVGVVFSGRSVMLKALRPLQKGEELCISYIELGRNRASRRKDLKEGFNFDCECSLCSDGTLDSALSVDHTKHEALMNQLEALTEQALSLKQNSELKKSLEMFLKIAKQLREISPPIGYELLSTYDSIVQLSLQLQDWTTAKEYLILSTPICEKIYADISPNLGLHYYTLGKLSWFMEDDQRAYQYLLKAHNILDKIYPSTSNRLQTLNNLLNEVQAYRKKTINQSG</sequence>
<evidence type="ECO:0000313" key="2">
    <source>
        <dbReference type="EMBL" id="NDV32225.1"/>
    </source>
</evidence>
<dbReference type="InterPro" id="IPR011990">
    <property type="entry name" value="TPR-like_helical_dom_sf"/>
</dbReference>
<dbReference type="Gene3D" id="1.25.40.10">
    <property type="entry name" value="Tetratricopeptide repeat domain"/>
    <property type="match status" value="1"/>
</dbReference>
<feature type="domain" description="SET" evidence="1">
    <location>
        <begin position="4"/>
        <end position="131"/>
    </location>
</feature>